<dbReference type="AlphaFoldDB" id="A0A2P2J1U8"/>
<reference evidence="1" key="1">
    <citation type="submission" date="2018-02" db="EMBL/GenBank/DDBJ databases">
        <title>Rhizophora mucronata_Transcriptome.</title>
        <authorList>
            <person name="Meera S.P."/>
            <person name="Sreeshan A."/>
            <person name="Augustine A."/>
        </authorList>
    </citation>
    <scope>NUCLEOTIDE SEQUENCE</scope>
    <source>
        <tissue evidence="1">Leaf</tissue>
    </source>
</reference>
<accession>A0A2P2J1U8</accession>
<protein>
    <submittedName>
        <fullName evidence="1">Uncharacterized protein</fullName>
    </submittedName>
</protein>
<evidence type="ECO:0000313" key="1">
    <source>
        <dbReference type="EMBL" id="MBW87431.1"/>
    </source>
</evidence>
<sequence length="40" mass="4777">MIYSTNKWYANTEPSNVTKYKHTPYSPVYSNFTSVTYHQK</sequence>
<organism evidence="1">
    <name type="scientific">Rhizophora mucronata</name>
    <name type="common">Asiatic mangrove</name>
    <dbReference type="NCBI Taxonomy" id="61149"/>
    <lineage>
        <taxon>Eukaryota</taxon>
        <taxon>Viridiplantae</taxon>
        <taxon>Streptophyta</taxon>
        <taxon>Embryophyta</taxon>
        <taxon>Tracheophyta</taxon>
        <taxon>Spermatophyta</taxon>
        <taxon>Magnoliopsida</taxon>
        <taxon>eudicotyledons</taxon>
        <taxon>Gunneridae</taxon>
        <taxon>Pentapetalae</taxon>
        <taxon>rosids</taxon>
        <taxon>fabids</taxon>
        <taxon>Malpighiales</taxon>
        <taxon>Rhizophoraceae</taxon>
        <taxon>Rhizophora</taxon>
    </lineage>
</organism>
<proteinExistence type="predicted"/>
<dbReference type="EMBL" id="GGEC01006948">
    <property type="protein sequence ID" value="MBW87431.1"/>
    <property type="molecule type" value="Transcribed_RNA"/>
</dbReference>
<name>A0A2P2J1U8_RHIMU</name>